<dbReference type="Proteomes" id="UP000030745">
    <property type="component" value="Unassembled WGS sequence"/>
</dbReference>
<evidence type="ECO:0000313" key="3">
    <source>
        <dbReference type="EMBL" id="KDO24915.1"/>
    </source>
</evidence>
<reference evidence="3 4" key="1">
    <citation type="journal article" date="2013" name="PLoS Genet.">
        <title>Distinctive expansion of potential virulence genes in the genome of the oomycete fish pathogen Saprolegnia parasitica.</title>
        <authorList>
            <person name="Jiang R.H."/>
            <person name="de Bruijn I."/>
            <person name="Haas B.J."/>
            <person name="Belmonte R."/>
            <person name="Lobach L."/>
            <person name="Christie J."/>
            <person name="van den Ackerveken G."/>
            <person name="Bottin A."/>
            <person name="Bulone V."/>
            <person name="Diaz-Moreno S.M."/>
            <person name="Dumas B."/>
            <person name="Fan L."/>
            <person name="Gaulin E."/>
            <person name="Govers F."/>
            <person name="Grenville-Briggs L.J."/>
            <person name="Horner N.R."/>
            <person name="Levin J.Z."/>
            <person name="Mammella M."/>
            <person name="Meijer H.J."/>
            <person name="Morris P."/>
            <person name="Nusbaum C."/>
            <person name="Oome S."/>
            <person name="Phillips A.J."/>
            <person name="van Rooyen D."/>
            <person name="Rzeszutek E."/>
            <person name="Saraiva M."/>
            <person name="Secombes C.J."/>
            <person name="Seidl M.F."/>
            <person name="Snel B."/>
            <person name="Stassen J.H."/>
            <person name="Sykes S."/>
            <person name="Tripathy S."/>
            <person name="van den Berg H."/>
            <person name="Vega-Arreguin J.C."/>
            <person name="Wawra S."/>
            <person name="Young S.K."/>
            <person name="Zeng Q."/>
            <person name="Dieguez-Uribeondo J."/>
            <person name="Russ C."/>
            <person name="Tyler B.M."/>
            <person name="van West P."/>
        </authorList>
    </citation>
    <scope>NUCLEOTIDE SEQUENCE [LARGE SCALE GENOMIC DNA]</scope>
    <source>
        <strain evidence="3 4">CBS 223.65</strain>
    </source>
</reference>
<dbReference type="Pfam" id="PF07648">
    <property type="entry name" value="Kazal_2"/>
    <property type="match status" value="1"/>
</dbReference>
<dbReference type="KEGG" id="spar:SPRG_09559"/>
<dbReference type="PROSITE" id="PS51465">
    <property type="entry name" value="KAZAL_2"/>
    <property type="match status" value="1"/>
</dbReference>
<dbReference type="GeneID" id="24131716"/>
<keyword evidence="4" id="KW-1185">Reference proteome</keyword>
<feature type="signal peptide" evidence="1">
    <location>
        <begin position="1"/>
        <end position="19"/>
    </location>
</feature>
<keyword evidence="1" id="KW-0732">Signal</keyword>
<dbReference type="SMART" id="SM00280">
    <property type="entry name" value="KAZAL"/>
    <property type="match status" value="2"/>
</dbReference>
<dbReference type="CDD" id="cd00104">
    <property type="entry name" value="KAZAL_FS"/>
    <property type="match status" value="1"/>
</dbReference>
<dbReference type="VEuPathDB" id="FungiDB:SPRG_09559"/>
<dbReference type="SUPFAM" id="SSF100895">
    <property type="entry name" value="Kazal-type serine protease inhibitors"/>
    <property type="match status" value="1"/>
</dbReference>
<dbReference type="AlphaFoldDB" id="A0A067C6X0"/>
<dbReference type="RefSeq" id="XP_012204375.1">
    <property type="nucleotide sequence ID" value="XM_012348985.1"/>
</dbReference>
<dbReference type="OrthoDB" id="126772at2759"/>
<feature type="domain" description="Kazal-like" evidence="2">
    <location>
        <begin position="81"/>
        <end position="133"/>
    </location>
</feature>
<evidence type="ECO:0000256" key="1">
    <source>
        <dbReference type="SAM" id="SignalP"/>
    </source>
</evidence>
<protein>
    <recommendedName>
        <fullName evidence="2">Kazal-like domain-containing protein</fullName>
    </recommendedName>
</protein>
<name>A0A067C6X0_SAPPC</name>
<dbReference type="InterPro" id="IPR036058">
    <property type="entry name" value="Kazal_dom_sf"/>
</dbReference>
<accession>A0A067C6X0</accession>
<dbReference type="EMBL" id="KK583237">
    <property type="protein sequence ID" value="KDO24915.1"/>
    <property type="molecule type" value="Genomic_DNA"/>
</dbReference>
<dbReference type="InterPro" id="IPR002350">
    <property type="entry name" value="Kazal_dom"/>
</dbReference>
<evidence type="ECO:0000259" key="2">
    <source>
        <dbReference type="PROSITE" id="PS51465"/>
    </source>
</evidence>
<evidence type="ECO:0000313" key="4">
    <source>
        <dbReference type="Proteomes" id="UP000030745"/>
    </source>
</evidence>
<sequence length="291" mass="30600">MQLVHLFVSGLIAVAAVDASSLQTGKCAVACPPLKQTYCALESPSATTFVGTYSSQCNCLVAKCGNKKVQCLSASPAKSCDNSCTRKIAKCKPNEVKPVCGSNGVTYDNLCFLKAARCVKPDIQFIAPGKCPKKMTTCGIAKCPLTKTKVCASMDGGKTELKYQNQCFLDAATCVNPLIKKMAACKARRVLSVAASNTTMTVDEVDSDLDEDVGNLVIPDSNLDDDEDDFLIIDDLMDPLTVVNDTVPISMNTSAPSVSTAVPSKKSSATQFDGALTWAVLATATVLVAAV</sequence>
<feature type="chain" id="PRO_5001637448" description="Kazal-like domain-containing protein" evidence="1">
    <location>
        <begin position="20"/>
        <end position="291"/>
    </location>
</feature>
<proteinExistence type="predicted"/>
<dbReference type="Gene3D" id="3.30.60.30">
    <property type="match status" value="1"/>
</dbReference>
<gene>
    <name evidence="3" type="ORF">SPRG_09559</name>
</gene>
<organism evidence="3 4">
    <name type="scientific">Saprolegnia parasitica (strain CBS 223.65)</name>
    <dbReference type="NCBI Taxonomy" id="695850"/>
    <lineage>
        <taxon>Eukaryota</taxon>
        <taxon>Sar</taxon>
        <taxon>Stramenopiles</taxon>
        <taxon>Oomycota</taxon>
        <taxon>Saprolegniomycetes</taxon>
        <taxon>Saprolegniales</taxon>
        <taxon>Saprolegniaceae</taxon>
        <taxon>Saprolegnia</taxon>
    </lineage>
</organism>